<feature type="compositionally biased region" description="Low complexity" evidence="7">
    <location>
        <begin position="124"/>
        <end position="156"/>
    </location>
</feature>
<evidence type="ECO:0000256" key="8">
    <source>
        <dbReference type="SAM" id="Phobius"/>
    </source>
</evidence>
<sequence length="437" mass="47133">MNASVLCLFLLVAGATTMTLATTPTPKATVHTTAERPTTVSKTTHSRPTTAPKTTHSHPTTAPKTTHSNPTTAPKTTHSQPTTAPKTTHSRITTAPKTTHSQPTTVPKTTHSRPTTAPKTTAFHTPGNTTGTPTHTTAVAANTTSNATGSTVGTTAPAGTTLPRPENVIPSYQFKNGSEVMMLFVLNATLKIRYNTTNNETGEAVIPIGGKINGTEFEWSTNSSSWSADGTLRDLMIVTHFNVPDSNSSSGVMGLWLDFQRIFPWPNVPKYPLYNCSVFPLWTYSEPLFPRDVMNYGKQDTAELFDVYTSRRGKTYSCSNWTLTAGPVTIIMDHVKLQPYANFANGTFGNGVDDCMGNPTTMEPTTMKPATANATMTTTAFPTKPSPNNGGMIAGIVIGVLAFIAIIVGIAVFVIRKRRMKEAPYGHLDEEHKDYVH</sequence>
<feature type="signal peptide" evidence="9">
    <location>
        <begin position="1"/>
        <end position="21"/>
    </location>
</feature>
<dbReference type="GO" id="GO:0031902">
    <property type="term" value="C:late endosome membrane"/>
    <property type="evidence" value="ECO:0007669"/>
    <property type="project" value="TreeGrafter"/>
</dbReference>
<dbReference type="Proteomes" id="UP000887568">
    <property type="component" value="Unplaced"/>
</dbReference>
<evidence type="ECO:0000256" key="5">
    <source>
        <dbReference type="ARBA" id="ARBA00023136"/>
    </source>
</evidence>
<dbReference type="EnsemblMetazoa" id="XM_038195114.1">
    <property type="protein sequence ID" value="XP_038051042.1"/>
    <property type="gene ID" value="LOC119724179"/>
</dbReference>
<feature type="compositionally biased region" description="Polar residues" evidence="7">
    <location>
        <begin position="35"/>
        <end position="123"/>
    </location>
</feature>
<organism evidence="10 11">
    <name type="scientific">Patiria miniata</name>
    <name type="common">Bat star</name>
    <name type="synonym">Asterina miniata</name>
    <dbReference type="NCBI Taxonomy" id="46514"/>
    <lineage>
        <taxon>Eukaryota</taxon>
        <taxon>Metazoa</taxon>
        <taxon>Echinodermata</taxon>
        <taxon>Eleutherozoa</taxon>
        <taxon>Asterozoa</taxon>
        <taxon>Asteroidea</taxon>
        <taxon>Valvatacea</taxon>
        <taxon>Valvatida</taxon>
        <taxon>Asterinidae</taxon>
        <taxon>Patiria</taxon>
    </lineage>
</organism>
<keyword evidence="4 8" id="KW-1133">Transmembrane helix</keyword>
<comment type="subcellular location">
    <subcellularLocation>
        <location evidence="1">Cell membrane</location>
        <topology evidence="1">Single-pass type I membrane protein</topology>
    </subcellularLocation>
</comment>
<keyword evidence="3 9" id="KW-0732">Signal</keyword>
<keyword evidence="5 8" id="KW-0472">Membrane</keyword>
<feature type="region of interest" description="Disordered" evidence="7">
    <location>
        <begin position="26"/>
        <end position="166"/>
    </location>
</feature>
<protein>
    <submittedName>
        <fullName evidence="10">Uncharacterized protein</fullName>
    </submittedName>
</protein>
<name>A0A913ZGX8_PATMI</name>
<evidence type="ECO:0000256" key="6">
    <source>
        <dbReference type="ARBA" id="ARBA00023180"/>
    </source>
</evidence>
<keyword evidence="11" id="KW-1185">Reference proteome</keyword>
<evidence type="ECO:0000313" key="10">
    <source>
        <dbReference type="EnsemblMetazoa" id="XP_038051042.1"/>
    </source>
</evidence>
<dbReference type="GO" id="GO:0072594">
    <property type="term" value="P:establishment of protein localization to organelle"/>
    <property type="evidence" value="ECO:0007669"/>
    <property type="project" value="TreeGrafter"/>
</dbReference>
<evidence type="ECO:0000313" key="11">
    <source>
        <dbReference type="Proteomes" id="UP000887568"/>
    </source>
</evidence>
<keyword evidence="2 8" id="KW-0812">Transmembrane</keyword>
<keyword evidence="6" id="KW-0325">Glycoprotein</keyword>
<proteinExistence type="predicted"/>
<feature type="chain" id="PRO_5037011423" evidence="9">
    <location>
        <begin position="22"/>
        <end position="437"/>
    </location>
</feature>
<evidence type="ECO:0000256" key="1">
    <source>
        <dbReference type="ARBA" id="ARBA00004251"/>
    </source>
</evidence>
<dbReference type="OrthoDB" id="10194622at2759"/>
<dbReference type="GO" id="GO:0005886">
    <property type="term" value="C:plasma membrane"/>
    <property type="evidence" value="ECO:0007669"/>
    <property type="project" value="TreeGrafter"/>
</dbReference>
<accession>A0A913ZGX8</accession>
<dbReference type="CDD" id="cd12087">
    <property type="entry name" value="TM_EGFR-like"/>
    <property type="match status" value="1"/>
</dbReference>
<evidence type="ECO:0000256" key="9">
    <source>
        <dbReference type="SAM" id="SignalP"/>
    </source>
</evidence>
<dbReference type="GO" id="GO:0005765">
    <property type="term" value="C:lysosomal membrane"/>
    <property type="evidence" value="ECO:0007669"/>
    <property type="project" value="TreeGrafter"/>
</dbReference>
<evidence type="ECO:0000256" key="7">
    <source>
        <dbReference type="SAM" id="MobiDB-lite"/>
    </source>
</evidence>
<dbReference type="RefSeq" id="XP_038051042.1">
    <property type="nucleotide sequence ID" value="XM_038195114.1"/>
</dbReference>
<dbReference type="AlphaFoldDB" id="A0A913ZGX8"/>
<evidence type="ECO:0000256" key="4">
    <source>
        <dbReference type="ARBA" id="ARBA00022989"/>
    </source>
</evidence>
<reference evidence="10" key="1">
    <citation type="submission" date="2022-11" db="UniProtKB">
        <authorList>
            <consortium name="EnsemblMetazoa"/>
        </authorList>
    </citation>
    <scope>IDENTIFICATION</scope>
</reference>
<evidence type="ECO:0000256" key="2">
    <source>
        <dbReference type="ARBA" id="ARBA00022692"/>
    </source>
</evidence>
<dbReference type="InterPro" id="IPR002000">
    <property type="entry name" value="Lysosome-assoc_membr_glycop"/>
</dbReference>
<dbReference type="Gene3D" id="2.40.160.110">
    <property type="match status" value="1"/>
</dbReference>
<dbReference type="PANTHER" id="PTHR11506:SF35">
    <property type="entry name" value="LYSOSOME-ASSOCIATED MEMBRANE GLYCOPROTEIN 5"/>
    <property type="match status" value="1"/>
</dbReference>
<dbReference type="PANTHER" id="PTHR11506">
    <property type="entry name" value="LYSOSOME-ASSOCIATED MEMBRANE GLYCOPROTEIN"/>
    <property type="match status" value="1"/>
</dbReference>
<feature type="transmembrane region" description="Helical" evidence="8">
    <location>
        <begin position="392"/>
        <end position="415"/>
    </location>
</feature>
<evidence type="ECO:0000256" key="3">
    <source>
        <dbReference type="ARBA" id="ARBA00022729"/>
    </source>
</evidence>
<dbReference type="GeneID" id="119724179"/>